<dbReference type="Gene3D" id="3.90.1150.10">
    <property type="entry name" value="Aspartate Aminotransferase, domain 1"/>
    <property type="match status" value="2"/>
</dbReference>
<sequence>MKASCCSNVKSNIVKRIGTAMVAGLRQLNNKIIRHVWARTFFTSNFKMANESASKEMGMSFPHFGTLAIHAGQDPEQWNSRAVVPPISMSSTFKQDAPGVHRGFEYSRSGNPTRNCFEACVAALEGAKHGIATASGLSATMLLTHLLKSGDHILSVDDVYGGTNRYFSQVAAPQMGIEISFVDLAELSKLKSAIKPNTKMVWIETPTNPLLKLVDIQGASEIVHQNEGIILVVDNTFMSSYFQRPLSLGADVVMHSVTKYLNGHSDTVMGVICTNNDELCSKLRFLQNDTSSENAPTSDQCIGCCTIPGEKPKGTEGLDSYPQLELAKKQMTGFGGMVTFFIEGDVENSKQFFKASKLFTLAESLGGFESLTELPEMLPCCEGNHALTTVVESKCVNTAKPFFSTLHCGTIMTHASVPKDQREILGISDTLIRLSVGLEDTEDLIEDLDQALKKAVPDSLL</sequence>
<dbReference type="PANTHER" id="PTHR11808">
    <property type="entry name" value="TRANS-SULFURATION ENZYME FAMILY MEMBER"/>
    <property type="match status" value="1"/>
</dbReference>
<comment type="caution">
    <text evidence="10">The sequence shown here is derived from an EMBL/GenBank/DDBJ whole genome shotgun (WGS) entry which is preliminary data.</text>
</comment>
<evidence type="ECO:0000256" key="6">
    <source>
        <dbReference type="ARBA" id="ARBA00023192"/>
    </source>
</evidence>
<dbReference type="AlphaFoldDB" id="A0AAD9QZK4"/>
<dbReference type="EC" id="4.4.1.1" evidence="4"/>
<dbReference type="GO" id="GO:0019343">
    <property type="term" value="P:cysteine biosynthetic process via cystathionine"/>
    <property type="evidence" value="ECO:0007669"/>
    <property type="project" value="TreeGrafter"/>
</dbReference>
<evidence type="ECO:0000256" key="8">
    <source>
        <dbReference type="PIRSR" id="PIRSR001434-2"/>
    </source>
</evidence>
<dbReference type="Pfam" id="PF01053">
    <property type="entry name" value="Cys_Met_Meta_PP"/>
    <property type="match status" value="3"/>
</dbReference>
<dbReference type="FunFam" id="3.40.640.10:FF:000009">
    <property type="entry name" value="Cystathionine gamma-synthase homolog"/>
    <property type="match status" value="1"/>
</dbReference>
<evidence type="ECO:0000256" key="1">
    <source>
        <dbReference type="ARBA" id="ARBA00001933"/>
    </source>
</evidence>
<dbReference type="EMBL" id="JARQWQ010000009">
    <property type="protein sequence ID" value="KAK2569991.1"/>
    <property type="molecule type" value="Genomic_DNA"/>
</dbReference>
<organism evidence="10 11">
    <name type="scientific">Acropora cervicornis</name>
    <name type="common">Staghorn coral</name>
    <dbReference type="NCBI Taxonomy" id="6130"/>
    <lineage>
        <taxon>Eukaryota</taxon>
        <taxon>Metazoa</taxon>
        <taxon>Cnidaria</taxon>
        <taxon>Anthozoa</taxon>
        <taxon>Hexacorallia</taxon>
        <taxon>Scleractinia</taxon>
        <taxon>Astrocoeniina</taxon>
        <taxon>Acroporidae</taxon>
        <taxon>Acropora</taxon>
    </lineage>
</organism>
<evidence type="ECO:0000313" key="10">
    <source>
        <dbReference type="EMBL" id="KAK2569991.1"/>
    </source>
</evidence>
<dbReference type="GO" id="GO:0030170">
    <property type="term" value="F:pyridoxal phosphate binding"/>
    <property type="evidence" value="ECO:0007669"/>
    <property type="project" value="InterPro"/>
</dbReference>
<proteinExistence type="inferred from homology"/>
<evidence type="ECO:0000256" key="5">
    <source>
        <dbReference type="ARBA" id="ARBA00022898"/>
    </source>
</evidence>
<accession>A0AAD9QZK4</accession>
<dbReference type="InterPro" id="IPR015421">
    <property type="entry name" value="PyrdxlP-dep_Trfase_major"/>
</dbReference>
<evidence type="ECO:0000256" key="4">
    <source>
        <dbReference type="ARBA" id="ARBA00012085"/>
    </source>
</evidence>
<dbReference type="Proteomes" id="UP001249851">
    <property type="component" value="Unassembled WGS sequence"/>
</dbReference>
<evidence type="ECO:0000256" key="9">
    <source>
        <dbReference type="RuleBase" id="RU362118"/>
    </source>
</evidence>
<dbReference type="SUPFAM" id="SSF53383">
    <property type="entry name" value="PLP-dependent transferases"/>
    <property type="match status" value="1"/>
</dbReference>
<dbReference type="PIRSF" id="PIRSF001434">
    <property type="entry name" value="CGS"/>
    <property type="match status" value="1"/>
</dbReference>
<evidence type="ECO:0000256" key="7">
    <source>
        <dbReference type="ARBA" id="ARBA00029853"/>
    </source>
</evidence>
<comment type="similarity">
    <text evidence="3 9">Belongs to the trans-sulfuration enzymes family.</text>
</comment>
<dbReference type="InterPro" id="IPR015422">
    <property type="entry name" value="PyrdxlP-dep_Trfase_small"/>
</dbReference>
<dbReference type="InterPro" id="IPR015424">
    <property type="entry name" value="PyrdxlP-dep_Trfase"/>
</dbReference>
<comment type="cofactor">
    <cofactor evidence="1 9">
        <name>pyridoxal 5'-phosphate</name>
        <dbReference type="ChEBI" id="CHEBI:597326"/>
    </cofactor>
</comment>
<name>A0AAD9QZK4_ACRCE</name>
<dbReference type="InterPro" id="IPR000277">
    <property type="entry name" value="Cys/Met-Metab_PyrdxlP-dep_enz"/>
</dbReference>
<feature type="modified residue" description="N6-(pyridoxal phosphate)lysine" evidence="8">
    <location>
        <position position="259"/>
    </location>
</feature>
<comment type="pathway">
    <text evidence="2">Amino-acid biosynthesis; L-cysteine biosynthesis; L-cysteine from L-homocysteine and L-serine: step 2/2.</text>
</comment>
<dbReference type="GO" id="GO:0005737">
    <property type="term" value="C:cytoplasm"/>
    <property type="evidence" value="ECO:0007669"/>
    <property type="project" value="TreeGrafter"/>
</dbReference>
<dbReference type="GO" id="GO:0019346">
    <property type="term" value="P:transsulfuration"/>
    <property type="evidence" value="ECO:0007669"/>
    <property type="project" value="InterPro"/>
</dbReference>
<dbReference type="Gene3D" id="3.40.640.10">
    <property type="entry name" value="Type I PLP-dependent aspartate aminotransferase-like (Major domain)"/>
    <property type="match status" value="1"/>
</dbReference>
<evidence type="ECO:0000313" key="11">
    <source>
        <dbReference type="Proteomes" id="UP001249851"/>
    </source>
</evidence>
<keyword evidence="6" id="KW-0028">Amino-acid biosynthesis</keyword>
<reference evidence="10" key="1">
    <citation type="journal article" date="2023" name="G3 (Bethesda)">
        <title>Whole genome assembly and annotation of the endangered Caribbean coral Acropora cervicornis.</title>
        <authorList>
            <person name="Selwyn J.D."/>
            <person name="Vollmer S.V."/>
        </authorList>
    </citation>
    <scope>NUCLEOTIDE SEQUENCE</scope>
    <source>
        <strain evidence="10">K2</strain>
    </source>
</reference>
<dbReference type="GO" id="GO:0004123">
    <property type="term" value="F:cystathionine gamma-lyase activity"/>
    <property type="evidence" value="ECO:0007669"/>
    <property type="project" value="TreeGrafter"/>
</dbReference>
<keyword evidence="5 8" id="KW-0663">Pyridoxal phosphate</keyword>
<keyword evidence="11" id="KW-1185">Reference proteome</keyword>
<keyword evidence="6" id="KW-0198">Cysteine biosynthesis</keyword>
<gene>
    <name evidence="10" type="ORF">P5673_005858</name>
</gene>
<evidence type="ECO:0000256" key="2">
    <source>
        <dbReference type="ARBA" id="ARBA00005038"/>
    </source>
</evidence>
<dbReference type="PANTHER" id="PTHR11808:SF15">
    <property type="entry name" value="CYSTATHIONINE GAMMA-LYASE"/>
    <property type="match status" value="1"/>
</dbReference>
<dbReference type="CDD" id="cd00614">
    <property type="entry name" value="CGS_like"/>
    <property type="match status" value="1"/>
</dbReference>
<reference evidence="10" key="2">
    <citation type="journal article" date="2023" name="Science">
        <title>Genomic signatures of disease resistance in endangered staghorn corals.</title>
        <authorList>
            <person name="Vollmer S.V."/>
            <person name="Selwyn J.D."/>
            <person name="Despard B.A."/>
            <person name="Roesel C.L."/>
        </authorList>
    </citation>
    <scope>NUCLEOTIDE SEQUENCE</scope>
    <source>
        <strain evidence="10">K2</strain>
    </source>
</reference>
<protein>
    <recommendedName>
        <fullName evidence="4">cystathionine gamma-lyase</fullName>
        <ecNumber evidence="4">4.4.1.1</ecNumber>
    </recommendedName>
    <alternativeName>
        <fullName evidence="7">Gamma-cystathionase</fullName>
    </alternativeName>
</protein>
<evidence type="ECO:0000256" key="3">
    <source>
        <dbReference type="ARBA" id="ARBA00009077"/>
    </source>
</evidence>